<evidence type="ECO:0000313" key="11">
    <source>
        <dbReference type="Proteomes" id="UP000501253"/>
    </source>
</evidence>
<dbReference type="Pfam" id="PF00924">
    <property type="entry name" value="MS_channel_2nd"/>
    <property type="match status" value="1"/>
</dbReference>
<dbReference type="EMBL" id="CP042909">
    <property type="protein sequence ID" value="QJA06399.1"/>
    <property type="molecule type" value="Genomic_DNA"/>
</dbReference>
<dbReference type="Gene3D" id="3.30.70.100">
    <property type="match status" value="1"/>
</dbReference>
<dbReference type="GO" id="GO:0005886">
    <property type="term" value="C:plasma membrane"/>
    <property type="evidence" value="ECO:0007669"/>
    <property type="project" value="UniProtKB-SubCell"/>
</dbReference>
<comment type="subcellular location">
    <subcellularLocation>
        <location evidence="1">Cell membrane</location>
        <topology evidence="1">Multi-pass membrane protein</topology>
    </subcellularLocation>
</comment>
<dbReference type="RefSeq" id="WP_168719749.1">
    <property type="nucleotide sequence ID" value="NZ_CP042909.1"/>
</dbReference>
<evidence type="ECO:0000256" key="5">
    <source>
        <dbReference type="ARBA" id="ARBA00022989"/>
    </source>
</evidence>
<proteinExistence type="inferred from homology"/>
<dbReference type="InterPro" id="IPR010920">
    <property type="entry name" value="LSM_dom_sf"/>
</dbReference>
<reference evidence="10 11" key="1">
    <citation type="submission" date="2019-08" db="EMBL/GenBank/DDBJ databases">
        <title>Complete genome sequence of Thermosulfurimonas marina SU872T, an anaerobic thermophilic chemolithoautotrophic bacterium isolated from a shallow marine hydrothermal vent.</title>
        <authorList>
            <person name="Allioux M."/>
            <person name="Jebbar M."/>
            <person name="Slobodkina G."/>
            <person name="Slobodkin A."/>
            <person name="Moalic Y."/>
            <person name="Frolova A."/>
            <person name="Shao Z."/>
            <person name="Alain K."/>
        </authorList>
    </citation>
    <scope>NUCLEOTIDE SEQUENCE [LARGE SCALE GENOMIC DNA]</scope>
    <source>
        <strain evidence="10 11">SU872</strain>
    </source>
</reference>
<dbReference type="SUPFAM" id="SSF82689">
    <property type="entry name" value="Mechanosensitive channel protein MscS (YggB), C-terminal domain"/>
    <property type="match status" value="1"/>
</dbReference>
<dbReference type="Pfam" id="PF21082">
    <property type="entry name" value="MS_channel_3rd"/>
    <property type="match status" value="1"/>
</dbReference>
<feature type="transmembrane region" description="Helical" evidence="7">
    <location>
        <begin position="93"/>
        <end position="120"/>
    </location>
</feature>
<dbReference type="InterPro" id="IPR023408">
    <property type="entry name" value="MscS_beta-dom_sf"/>
</dbReference>
<dbReference type="InterPro" id="IPR011066">
    <property type="entry name" value="MscS_channel_C_sf"/>
</dbReference>
<evidence type="ECO:0000259" key="8">
    <source>
        <dbReference type="Pfam" id="PF00924"/>
    </source>
</evidence>
<feature type="transmembrane region" description="Helical" evidence="7">
    <location>
        <begin position="12"/>
        <end position="39"/>
    </location>
</feature>
<keyword evidence="3" id="KW-1003">Cell membrane</keyword>
<keyword evidence="11" id="KW-1185">Reference proteome</keyword>
<protein>
    <submittedName>
        <fullName evidence="10">Mechanosensitive ion channel</fullName>
    </submittedName>
</protein>
<keyword evidence="6 7" id="KW-0472">Membrane</keyword>
<organism evidence="10 11">
    <name type="scientific">Thermosulfurimonas marina</name>
    <dbReference type="NCBI Taxonomy" id="2047767"/>
    <lineage>
        <taxon>Bacteria</taxon>
        <taxon>Pseudomonadati</taxon>
        <taxon>Thermodesulfobacteriota</taxon>
        <taxon>Thermodesulfobacteria</taxon>
        <taxon>Thermodesulfobacteriales</taxon>
        <taxon>Thermodesulfobacteriaceae</taxon>
        <taxon>Thermosulfurimonas</taxon>
    </lineage>
</organism>
<dbReference type="KEGG" id="tmai:FVE67_06085"/>
<sequence>METGLKIFTHPLWKIGGVTITLLGILKLVTVLVLGLLALRYLRRKLELVLVRRFGLPASLVNSVTTLVYYLLLIILFLVALSSAGVDLTQVGILFGALGVGIGFGLQAITSNFISGIILLMEGSLKPGDLVELEDGTLGVVQEINIRATIIRTFDGEDILVPNSEFINKRVSTWTYGDDWRRIHIPFGVAYGTDPERVKKVVTEAARQVPLTEEDEDHPVRVWFEGFGDSALNFTLVVWIRQSRAKRALTGIKSDYYYAIHRALAEAGIEIPFPQRDLHLRSISPEIMHTLREVSHG</sequence>
<dbReference type="InterPro" id="IPR052702">
    <property type="entry name" value="MscS-like_channel"/>
</dbReference>
<accession>A0A6H1WTC1</accession>
<dbReference type="InterPro" id="IPR011014">
    <property type="entry name" value="MscS_channel_TM-2"/>
</dbReference>
<evidence type="ECO:0000256" key="4">
    <source>
        <dbReference type="ARBA" id="ARBA00022692"/>
    </source>
</evidence>
<feature type="domain" description="Mechanosensitive ion channel MscS" evidence="8">
    <location>
        <begin position="109"/>
        <end position="174"/>
    </location>
</feature>
<dbReference type="Proteomes" id="UP000501253">
    <property type="component" value="Chromosome"/>
</dbReference>
<evidence type="ECO:0000256" key="7">
    <source>
        <dbReference type="SAM" id="Phobius"/>
    </source>
</evidence>
<keyword evidence="4 7" id="KW-0812">Transmembrane</keyword>
<name>A0A6H1WTC1_9BACT</name>
<keyword evidence="5 7" id="KW-1133">Transmembrane helix</keyword>
<evidence type="ECO:0000313" key="10">
    <source>
        <dbReference type="EMBL" id="QJA06399.1"/>
    </source>
</evidence>
<evidence type="ECO:0000256" key="3">
    <source>
        <dbReference type="ARBA" id="ARBA00022475"/>
    </source>
</evidence>
<dbReference type="PANTHER" id="PTHR30347:SF1">
    <property type="entry name" value="MECHANOSENSITIVE CHANNEL MSCK"/>
    <property type="match status" value="1"/>
</dbReference>
<dbReference type="Gene3D" id="2.30.30.60">
    <property type="match status" value="1"/>
</dbReference>
<evidence type="ECO:0000256" key="2">
    <source>
        <dbReference type="ARBA" id="ARBA00008017"/>
    </source>
</evidence>
<dbReference type="GO" id="GO:0008381">
    <property type="term" value="F:mechanosensitive monoatomic ion channel activity"/>
    <property type="evidence" value="ECO:0007669"/>
    <property type="project" value="UniProtKB-ARBA"/>
</dbReference>
<dbReference type="InterPro" id="IPR006685">
    <property type="entry name" value="MscS_channel_2nd"/>
</dbReference>
<dbReference type="AlphaFoldDB" id="A0A6H1WTC1"/>
<evidence type="ECO:0000256" key="6">
    <source>
        <dbReference type="ARBA" id="ARBA00023136"/>
    </source>
</evidence>
<feature type="transmembrane region" description="Helical" evidence="7">
    <location>
        <begin position="60"/>
        <end position="81"/>
    </location>
</feature>
<dbReference type="SUPFAM" id="SSF82861">
    <property type="entry name" value="Mechanosensitive channel protein MscS (YggB), transmembrane region"/>
    <property type="match status" value="1"/>
</dbReference>
<gene>
    <name evidence="10" type="ORF">FVE67_06085</name>
</gene>
<dbReference type="InterPro" id="IPR049278">
    <property type="entry name" value="MS_channel_C"/>
</dbReference>
<feature type="domain" description="Mechanosensitive ion channel MscS C-terminal" evidence="9">
    <location>
        <begin position="185"/>
        <end position="271"/>
    </location>
</feature>
<comment type="similarity">
    <text evidence="2">Belongs to the MscS (TC 1.A.23) family.</text>
</comment>
<dbReference type="SUPFAM" id="SSF50182">
    <property type="entry name" value="Sm-like ribonucleoproteins"/>
    <property type="match status" value="1"/>
</dbReference>
<dbReference type="Gene3D" id="1.10.287.1260">
    <property type="match status" value="1"/>
</dbReference>
<dbReference type="PANTHER" id="PTHR30347">
    <property type="entry name" value="POTASSIUM CHANNEL RELATED"/>
    <property type="match status" value="1"/>
</dbReference>
<evidence type="ECO:0000256" key="1">
    <source>
        <dbReference type="ARBA" id="ARBA00004651"/>
    </source>
</evidence>
<evidence type="ECO:0000259" key="9">
    <source>
        <dbReference type="Pfam" id="PF21082"/>
    </source>
</evidence>